<dbReference type="AlphaFoldDB" id="E9H007"/>
<dbReference type="Proteomes" id="UP000000305">
    <property type="component" value="Unassembled WGS sequence"/>
</dbReference>
<reference evidence="1 2" key="1">
    <citation type="journal article" date="2011" name="Science">
        <title>The ecoresponsive genome of Daphnia pulex.</title>
        <authorList>
            <person name="Colbourne J.K."/>
            <person name="Pfrender M.E."/>
            <person name="Gilbert D."/>
            <person name="Thomas W.K."/>
            <person name="Tucker A."/>
            <person name="Oakley T.H."/>
            <person name="Tokishita S."/>
            <person name="Aerts A."/>
            <person name="Arnold G.J."/>
            <person name="Basu M.K."/>
            <person name="Bauer D.J."/>
            <person name="Caceres C.E."/>
            <person name="Carmel L."/>
            <person name="Casola C."/>
            <person name="Choi J.H."/>
            <person name="Detter J.C."/>
            <person name="Dong Q."/>
            <person name="Dusheyko S."/>
            <person name="Eads B.D."/>
            <person name="Frohlich T."/>
            <person name="Geiler-Samerotte K.A."/>
            <person name="Gerlach D."/>
            <person name="Hatcher P."/>
            <person name="Jogdeo S."/>
            <person name="Krijgsveld J."/>
            <person name="Kriventseva E.V."/>
            <person name="Kultz D."/>
            <person name="Laforsch C."/>
            <person name="Lindquist E."/>
            <person name="Lopez J."/>
            <person name="Manak J.R."/>
            <person name="Muller J."/>
            <person name="Pangilinan J."/>
            <person name="Patwardhan R.P."/>
            <person name="Pitluck S."/>
            <person name="Pritham E.J."/>
            <person name="Rechtsteiner A."/>
            <person name="Rho M."/>
            <person name="Rogozin I.B."/>
            <person name="Sakarya O."/>
            <person name="Salamov A."/>
            <person name="Schaack S."/>
            <person name="Shapiro H."/>
            <person name="Shiga Y."/>
            <person name="Skalitzky C."/>
            <person name="Smith Z."/>
            <person name="Souvorov A."/>
            <person name="Sung W."/>
            <person name="Tang Z."/>
            <person name="Tsuchiya D."/>
            <person name="Tu H."/>
            <person name="Vos H."/>
            <person name="Wang M."/>
            <person name="Wolf Y.I."/>
            <person name="Yamagata H."/>
            <person name="Yamada T."/>
            <person name="Ye Y."/>
            <person name="Shaw J.R."/>
            <person name="Andrews J."/>
            <person name="Crease T.J."/>
            <person name="Tang H."/>
            <person name="Lucas S.M."/>
            <person name="Robertson H.M."/>
            <person name="Bork P."/>
            <person name="Koonin E.V."/>
            <person name="Zdobnov E.M."/>
            <person name="Grigoriev I.V."/>
            <person name="Lynch M."/>
            <person name="Boore J.L."/>
        </authorList>
    </citation>
    <scope>NUCLEOTIDE SEQUENCE [LARGE SCALE GENOMIC DNA]</scope>
</reference>
<evidence type="ECO:0000313" key="1">
    <source>
        <dbReference type="EMBL" id="EFX74913.1"/>
    </source>
</evidence>
<protein>
    <recommendedName>
        <fullName evidence="3">Reverse transcriptase domain-containing protein</fullName>
    </recommendedName>
</protein>
<dbReference type="eggNOG" id="KOG1075">
    <property type="taxonomic scope" value="Eukaryota"/>
</dbReference>
<dbReference type="STRING" id="6669.E9H007"/>
<dbReference type="InParanoid" id="E9H007"/>
<dbReference type="KEGG" id="dpx:DAPPUDRAFT_251242"/>
<dbReference type="PhylomeDB" id="E9H007"/>
<accession>E9H007</accession>
<dbReference type="PANTHER" id="PTHR47510">
    <property type="entry name" value="REVERSE TRANSCRIPTASE DOMAIN-CONTAINING PROTEIN"/>
    <property type="match status" value="1"/>
</dbReference>
<dbReference type="PANTHER" id="PTHR47510:SF3">
    <property type="entry name" value="ENDO_EXONUCLEASE_PHOSPHATASE DOMAIN-CONTAINING PROTEIN"/>
    <property type="match status" value="1"/>
</dbReference>
<gene>
    <name evidence="1" type="ORF">DAPPUDRAFT_251242</name>
</gene>
<name>E9H007_DAPPU</name>
<sequence>MKSIVLRPSAPWINEEIREFRKQLRKAERIWRMNKLTVRFEIYKDHAHRYSVLLKRVKSVHMQMSKIRAAIDSAANRSEEEMNNVVPHQFLSSHGEHAVLRDFVPVSDEMVKNFIMASPTKSCRLDLVPTFLLKKVLCPLVPTITKIVNLSLSTGTFPSGMKHAMVTPLLKKPTLDASDLGNYRPVSNLSFLSKLIERIVASQLMDHLAAFDDMH</sequence>
<proteinExistence type="predicted"/>
<keyword evidence="2" id="KW-1185">Reference proteome</keyword>
<evidence type="ECO:0000313" key="2">
    <source>
        <dbReference type="Proteomes" id="UP000000305"/>
    </source>
</evidence>
<dbReference type="OrthoDB" id="6382908at2759"/>
<evidence type="ECO:0008006" key="3">
    <source>
        <dbReference type="Google" id="ProtNLM"/>
    </source>
</evidence>
<dbReference type="HOGENOM" id="CLU_1284462_0_0_1"/>
<organism evidence="1 2">
    <name type="scientific">Daphnia pulex</name>
    <name type="common">Water flea</name>
    <dbReference type="NCBI Taxonomy" id="6669"/>
    <lineage>
        <taxon>Eukaryota</taxon>
        <taxon>Metazoa</taxon>
        <taxon>Ecdysozoa</taxon>
        <taxon>Arthropoda</taxon>
        <taxon>Crustacea</taxon>
        <taxon>Branchiopoda</taxon>
        <taxon>Diplostraca</taxon>
        <taxon>Cladocera</taxon>
        <taxon>Anomopoda</taxon>
        <taxon>Daphniidae</taxon>
        <taxon>Daphnia</taxon>
    </lineage>
</organism>
<dbReference type="EMBL" id="GL732579">
    <property type="protein sequence ID" value="EFX74913.1"/>
    <property type="molecule type" value="Genomic_DNA"/>
</dbReference>